<dbReference type="InterPro" id="IPR026841">
    <property type="entry name" value="Aur1/Ipt1"/>
</dbReference>
<accession>A0A0J7Y476</accession>
<dbReference type="PATRIC" id="fig|1420583.3.peg.976"/>
<feature type="transmembrane region" description="Helical" evidence="1">
    <location>
        <begin position="41"/>
        <end position="64"/>
    </location>
</feature>
<feature type="transmembrane region" description="Helical" evidence="1">
    <location>
        <begin position="138"/>
        <end position="157"/>
    </location>
</feature>
<dbReference type="InterPro" id="IPR036938">
    <property type="entry name" value="PAP2/HPO_sf"/>
</dbReference>
<dbReference type="SUPFAM" id="SSF48317">
    <property type="entry name" value="Acid phosphatase/Vanadium-dependent haloperoxidase"/>
    <property type="match status" value="1"/>
</dbReference>
<dbReference type="AlphaFoldDB" id="A0A0J7Y476"/>
<name>A0A0J7Y476_9SPHN</name>
<keyword evidence="4" id="KW-1185">Reference proteome</keyword>
<dbReference type="Gene3D" id="1.20.144.10">
    <property type="entry name" value="Phosphatidic acid phosphatase type 2/haloperoxidase"/>
    <property type="match status" value="1"/>
</dbReference>
<keyword evidence="1" id="KW-0472">Membrane</keyword>
<dbReference type="Pfam" id="PF14378">
    <property type="entry name" value="PAP2_3"/>
    <property type="match status" value="1"/>
</dbReference>
<evidence type="ECO:0000313" key="4">
    <source>
        <dbReference type="Proteomes" id="UP000052232"/>
    </source>
</evidence>
<comment type="caution">
    <text evidence="3">The sequence shown here is derived from an EMBL/GenBank/DDBJ whole genome shotgun (WGS) entry which is preliminary data.</text>
</comment>
<organism evidence="3 4">
    <name type="scientific">Sphingobium cupriresistens LL01</name>
    <dbReference type="NCBI Taxonomy" id="1420583"/>
    <lineage>
        <taxon>Bacteria</taxon>
        <taxon>Pseudomonadati</taxon>
        <taxon>Pseudomonadota</taxon>
        <taxon>Alphaproteobacteria</taxon>
        <taxon>Sphingomonadales</taxon>
        <taxon>Sphingomonadaceae</taxon>
        <taxon>Sphingobium</taxon>
    </lineage>
</organism>
<feature type="transmembrane region" description="Helical" evidence="1">
    <location>
        <begin position="18"/>
        <end position="35"/>
    </location>
</feature>
<keyword evidence="1" id="KW-1133">Transmembrane helix</keyword>
<dbReference type="EMBL" id="JACT01000001">
    <property type="protein sequence ID" value="KMS58726.1"/>
    <property type="molecule type" value="Genomic_DNA"/>
</dbReference>
<evidence type="ECO:0000313" key="3">
    <source>
        <dbReference type="EMBL" id="KMS58726.1"/>
    </source>
</evidence>
<dbReference type="Proteomes" id="UP000052232">
    <property type="component" value="Unassembled WGS sequence"/>
</dbReference>
<sequence length="324" mass="35079">MDQARVITHQHSDGCDDAAWLCLVLTIMIMAPLQLSDPFTWSIPGLLPPLGFALLLGALATFYLQIRTNAKIFAMVTALQLMLLFSAAGASLSYMIAARAGPLWDARLAGWDRAMGLDWLAWMRWLDSHPLLATPLNLAYRTLIPQMIVLILILGLCGRLAALRTTIQAAMIAGLAIILLSGLMPAVAAYVHYGLHPADYPHLRPAAAFVHMADITGLRDGSLRLLSLDHMEGIITFPSYHGALAVIFCWGFSRATIMTARYGGMMVATLTLIATPVDGAHYFSDVIAGAVIAGLSLCVASRTIHIRVRPRIHMKVQVSVAQSA</sequence>
<protein>
    <recommendedName>
        <fullName evidence="2">Inositolphosphotransferase Aur1/Ipt1 domain-containing protein</fullName>
    </recommendedName>
</protein>
<feature type="transmembrane region" description="Helical" evidence="1">
    <location>
        <begin position="233"/>
        <end position="252"/>
    </location>
</feature>
<feature type="transmembrane region" description="Helical" evidence="1">
    <location>
        <begin position="76"/>
        <end position="97"/>
    </location>
</feature>
<gene>
    <name evidence="3" type="ORF">V473_04845</name>
</gene>
<keyword evidence="1" id="KW-0812">Transmembrane</keyword>
<reference evidence="3 4" key="1">
    <citation type="journal article" date="2015" name="G3 (Bethesda)">
        <title>Insights into Ongoing Evolution of the Hexachlorocyclohexane Catabolic Pathway from Comparative Genomics of Ten Sphingomonadaceae Strains.</title>
        <authorList>
            <person name="Pearce S.L."/>
            <person name="Oakeshott J.G."/>
            <person name="Pandey G."/>
        </authorList>
    </citation>
    <scope>NUCLEOTIDE SEQUENCE [LARGE SCALE GENOMIC DNA]</scope>
    <source>
        <strain evidence="3 4">LL01</strain>
    </source>
</reference>
<feature type="transmembrane region" description="Helical" evidence="1">
    <location>
        <begin position="283"/>
        <end position="304"/>
    </location>
</feature>
<dbReference type="STRING" id="1420583.V473_04845"/>
<evidence type="ECO:0000256" key="1">
    <source>
        <dbReference type="SAM" id="Phobius"/>
    </source>
</evidence>
<feature type="transmembrane region" description="Helical" evidence="1">
    <location>
        <begin position="259"/>
        <end position="277"/>
    </location>
</feature>
<feature type="domain" description="Inositolphosphotransferase Aur1/Ipt1" evidence="2">
    <location>
        <begin position="108"/>
        <end position="298"/>
    </location>
</feature>
<feature type="transmembrane region" description="Helical" evidence="1">
    <location>
        <begin position="169"/>
        <end position="193"/>
    </location>
</feature>
<proteinExistence type="predicted"/>
<dbReference type="GO" id="GO:0016020">
    <property type="term" value="C:membrane"/>
    <property type="evidence" value="ECO:0007669"/>
    <property type="project" value="UniProtKB-SubCell"/>
</dbReference>
<evidence type="ECO:0000259" key="2">
    <source>
        <dbReference type="Pfam" id="PF14378"/>
    </source>
</evidence>